<keyword evidence="2" id="KW-1185">Reference proteome</keyword>
<sequence length="68" mass="7629">MITRKAGSGRRKVTSAHDVRYLFLMTVNDCTASFRQLAARWSTAIDVLMSESSIRRVCCIVDLPQGTH</sequence>
<dbReference type="Proteomes" id="UP000887159">
    <property type="component" value="Unassembled WGS sequence"/>
</dbReference>
<organism evidence="1 2">
    <name type="scientific">Trichonephila clavipes</name>
    <name type="common">Golden silk orbweaver</name>
    <name type="synonym">Nephila clavipes</name>
    <dbReference type="NCBI Taxonomy" id="2585209"/>
    <lineage>
        <taxon>Eukaryota</taxon>
        <taxon>Metazoa</taxon>
        <taxon>Ecdysozoa</taxon>
        <taxon>Arthropoda</taxon>
        <taxon>Chelicerata</taxon>
        <taxon>Arachnida</taxon>
        <taxon>Araneae</taxon>
        <taxon>Araneomorphae</taxon>
        <taxon>Entelegynae</taxon>
        <taxon>Araneoidea</taxon>
        <taxon>Nephilidae</taxon>
        <taxon>Trichonephila</taxon>
    </lineage>
</organism>
<evidence type="ECO:0000313" key="1">
    <source>
        <dbReference type="EMBL" id="GFY28904.1"/>
    </source>
</evidence>
<proteinExistence type="predicted"/>
<dbReference type="AlphaFoldDB" id="A0A8X6W6M6"/>
<accession>A0A8X6W6M6</accession>
<protein>
    <submittedName>
        <fullName evidence="1">Uncharacterized protein</fullName>
    </submittedName>
</protein>
<reference evidence="1" key="1">
    <citation type="submission" date="2020-08" db="EMBL/GenBank/DDBJ databases">
        <title>Multicomponent nature underlies the extraordinary mechanical properties of spider dragline silk.</title>
        <authorList>
            <person name="Kono N."/>
            <person name="Nakamura H."/>
            <person name="Mori M."/>
            <person name="Yoshida Y."/>
            <person name="Ohtoshi R."/>
            <person name="Malay A.D."/>
            <person name="Moran D.A.P."/>
            <person name="Tomita M."/>
            <person name="Numata K."/>
            <person name="Arakawa K."/>
        </authorList>
    </citation>
    <scope>NUCLEOTIDE SEQUENCE</scope>
</reference>
<dbReference type="EMBL" id="BMAU01021387">
    <property type="protein sequence ID" value="GFY28904.1"/>
    <property type="molecule type" value="Genomic_DNA"/>
</dbReference>
<comment type="caution">
    <text evidence="1">The sequence shown here is derived from an EMBL/GenBank/DDBJ whole genome shotgun (WGS) entry which is preliminary data.</text>
</comment>
<evidence type="ECO:0000313" key="2">
    <source>
        <dbReference type="Proteomes" id="UP000887159"/>
    </source>
</evidence>
<name>A0A8X6W6M6_TRICX</name>
<gene>
    <name evidence="1" type="ORF">TNCV_4720351</name>
</gene>